<gene>
    <name evidence="2" type="ORF">WKW82_39925</name>
</gene>
<reference evidence="2 3" key="1">
    <citation type="submission" date="2024-03" db="EMBL/GenBank/DDBJ databases">
        <title>Novel species of the genus Variovorax.</title>
        <authorList>
            <person name="Liu Q."/>
            <person name="Xin Y.-H."/>
        </authorList>
    </citation>
    <scope>NUCLEOTIDE SEQUENCE [LARGE SCALE GENOMIC DNA]</scope>
    <source>
        <strain evidence="2 3">KACC 18900</strain>
    </source>
</reference>
<organism evidence="2 3">
    <name type="scientific">Variovorax rhizosphaerae</name>
    <dbReference type="NCBI Taxonomy" id="1836200"/>
    <lineage>
        <taxon>Bacteria</taxon>
        <taxon>Pseudomonadati</taxon>
        <taxon>Pseudomonadota</taxon>
        <taxon>Betaproteobacteria</taxon>
        <taxon>Burkholderiales</taxon>
        <taxon>Comamonadaceae</taxon>
        <taxon>Variovorax</taxon>
    </lineage>
</organism>
<dbReference type="RefSeq" id="WP_340348751.1">
    <property type="nucleotide sequence ID" value="NZ_JBBKZT010000073.1"/>
</dbReference>
<name>A0ABU8WZ45_9BURK</name>
<proteinExistence type="predicted"/>
<sequence>MTLQGADPRMVEALEDASSFQLYQLKALIEGMLADPRRGIAARANLHLGQPVQFVDFRDGQMRRGKIIAMRDTQATVLEEGTRRSWKIPFLAMQGYQGQNAAMSKLPMGRRQSRPARRPVRASSNAGTP</sequence>
<evidence type="ECO:0000313" key="2">
    <source>
        <dbReference type="EMBL" id="MEJ8852813.1"/>
    </source>
</evidence>
<accession>A0ABU8WZ45</accession>
<evidence type="ECO:0000256" key="1">
    <source>
        <dbReference type="SAM" id="MobiDB-lite"/>
    </source>
</evidence>
<protein>
    <submittedName>
        <fullName evidence="2">Uncharacterized protein</fullName>
    </submittedName>
</protein>
<feature type="region of interest" description="Disordered" evidence="1">
    <location>
        <begin position="101"/>
        <end position="129"/>
    </location>
</feature>
<evidence type="ECO:0000313" key="3">
    <source>
        <dbReference type="Proteomes" id="UP001385892"/>
    </source>
</evidence>
<dbReference type="Proteomes" id="UP001385892">
    <property type="component" value="Unassembled WGS sequence"/>
</dbReference>
<feature type="compositionally biased region" description="Basic residues" evidence="1">
    <location>
        <begin position="111"/>
        <end position="120"/>
    </location>
</feature>
<keyword evidence="3" id="KW-1185">Reference proteome</keyword>
<dbReference type="EMBL" id="JBBKZT010000073">
    <property type="protein sequence ID" value="MEJ8852813.1"/>
    <property type="molecule type" value="Genomic_DNA"/>
</dbReference>
<comment type="caution">
    <text evidence="2">The sequence shown here is derived from an EMBL/GenBank/DDBJ whole genome shotgun (WGS) entry which is preliminary data.</text>
</comment>